<dbReference type="InterPro" id="IPR050490">
    <property type="entry name" value="Bact_solute-bd_prot1"/>
</dbReference>
<evidence type="ECO:0000256" key="2">
    <source>
        <dbReference type="ARBA" id="ARBA00022729"/>
    </source>
</evidence>
<evidence type="ECO:0000256" key="4">
    <source>
        <dbReference type="ARBA" id="ARBA00023139"/>
    </source>
</evidence>
<evidence type="ECO:0000256" key="5">
    <source>
        <dbReference type="ARBA" id="ARBA00023288"/>
    </source>
</evidence>
<keyword evidence="3" id="KW-0472">Membrane</keyword>
<evidence type="ECO:0000313" key="7">
    <source>
        <dbReference type="EMBL" id="QLD10768.1"/>
    </source>
</evidence>
<proteinExistence type="predicted"/>
<dbReference type="Gene3D" id="3.40.190.10">
    <property type="entry name" value="Periplasmic binding protein-like II"/>
    <property type="match status" value="3"/>
</dbReference>
<dbReference type="EMBL" id="CP058316">
    <property type="protein sequence ID" value="QLD10768.1"/>
    <property type="molecule type" value="Genomic_DNA"/>
</dbReference>
<keyword evidence="5" id="KW-0449">Lipoprotein</keyword>
<dbReference type="RefSeq" id="WP_178010154.1">
    <property type="nucleotide sequence ID" value="NZ_CP058316.1"/>
</dbReference>
<keyword evidence="1" id="KW-1003">Cell membrane</keyword>
<reference evidence="7 8" key="1">
    <citation type="submission" date="2020-06" db="EMBL/GenBank/DDBJ databases">
        <authorList>
            <person name="Jo H."/>
        </authorList>
    </citation>
    <scope>NUCLEOTIDE SEQUENCE [LARGE SCALE GENOMIC DNA]</scope>
    <source>
        <strain evidence="7 8">I46</strain>
    </source>
</reference>
<dbReference type="InterPro" id="IPR006059">
    <property type="entry name" value="SBP"/>
</dbReference>
<keyword evidence="4" id="KW-0564">Palmitate</keyword>
<evidence type="ECO:0000313" key="8">
    <source>
        <dbReference type="Proteomes" id="UP000509638"/>
    </source>
</evidence>
<accession>A0A7D5EWT5</accession>
<sequence>MSTTPRRLHHRRSLPLALAVAVIAPLAACSGPADEGPVTLTFQTWVPGIEEAVELFNDQHDDIRVELQTIVSGAEGGYAKMLSDVQAGNPADVAQVGYDQMPTFLLNGALEDITDHVGDDVEAFSEWQIGATTFGDRVYGIPQAAGPMGLYYRSDVFAEAGITTAPETWDDFYEAAVAVRATAPDRYIAAFAPNQAAWMEGLAEQAGEPWFQVEGDAWKVSIDNPDTLRMAEYWQRLIDEDLVKVQADLSSEWFADVQAGRIVSWMSGSWADAIIRNNAPDTAGLWSVGLMPQWDASNPRSASWSGGSANVVLKGSAHPEEAAEFALWLNSDIDSVSLLTENGAGWPAIADVDAIPSIQSAPEVFEFFGGQDIWDVFAESNEQVARDWQWPPLVDALNASLLDEVAAAVEGGTPLTEAYAAVQQRMVAEMTAKGISVAD</sequence>
<dbReference type="PANTHER" id="PTHR43649">
    <property type="entry name" value="ARABINOSE-BINDING PROTEIN-RELATED"/>
    <property type="match status" value="1"/>
</dbReference>
<dbReference type="PANTHER" id="PTHR43649:SF33">
    <property type="entry name" value="POLYGALACTURONAN_RHAMNOGALACTURONAN-BINDING PROTEIN YTCQ"/>
    <property type="match status" value="1"/>
</dbReference>
<gene>
    <name evidence="7" type="ORF">HW566_02605</name>
</gene>
<dbReference type="Proteomes" id="UP000509638">
    <property type="component" value="Chromosome"/>
</dbReference>
<feature type="signal peptide" evidence="6">
    <location>
        <begin position="1"/>
        <end position="35"/>
    </location>
</feature>
<feature type="chain" id="PRO_5038604945" evidence="6">
    <location>
        <begin position="36"/>
        <end position="439"/>
    </location>
</feature>
<organism evidence="7 8">
    <name type="scientific">Microbacterium oleivorans</name>
    <dbReference type="NCBI Taxonomy" id="273677"/>
    <lineage>
        <taxon>Bacteria</taxon>
        <taxon>Bacillati</taxon>
        <taxon>Actinomycetota</taxon>
        <taxon>Actinomycetes</taxon>
        <taxon>Micrococcales</taxon>
        <taxon>Microbacteriaceae</taxon>
        <taxon>Microbacterium</taxon>
    </lineage>
</organism>
<dbReference type="CDD" id="cd13585">
    <property type="entry name" value="PBP2_TMBP_like"/>
    <property type="match status" value="1"/>
</dbReference>
<evidence type="ECO:0000256" key="3">
    <source>
        <dbReference type="ARBA" id="ARBA00023136"/>
    </source>
</evidence>
<name>A0A7D5EWT5_9MICO</name>
<protein>
    <submittedName>
        <fullName evidence="7">Sugar ABC transporter substrate-binding protein</fullName>
    </submittedName>
</protein>
<dbReference type="Pfam" id="PF01547">
    <property type="entry name" value="SBP_bac_1"/>
    <property type="match status" value="1"/>
</dbReference>
<keyword evidence="2 6" id="KW-0732">Signal</keyword>
<dbReference type="SUPFAM" id="SSF53850">
    <property type="entry name" value="Periplasmic binding protein-like II"/>
    <property type="match status" value="1"/>
</dbReference>
<evidence type="ECO:0000256" key="1">
    <source>
        <dbReference type="ARBA" id="ARBA00022475"/>
    </source>
</evidence>
<dbReference type="AlphaFoldDB" id="A0A7D5EWT5"/>
<evidence type="ECO:0000256" key="6">
    <source>
        <dbReference type="SAM" id="SignalP"/>
    </source>
</evidence>